<dbReference type="InterPro" id="IPR001810">
    <property type="entry name" value="F-box_dom"/>
</dbReference>
<dbReference type="InterPro" id="IPR015915">
    <property type="entry name" value="Kelch-typ_b-propeller"/>
</dbReference>
<dbReference type="Pfam" id="PF00646">
    <property type="entry name" value="F-box"/>
    <property type="match status" value="1"/>
</dbReference>
<sequence length="379" mass="43583">MSLSFTAIASCQKPPSKKQKPVIEPSSSLPLPDDLVLECLARLSRLHYPILSFVSTGFRSLTASPELYQTRSRLNRTEKCLYVCLQFPTEANLRWFTLCRKPDKTLINRHKCEKKETSSGNVLAPVQILNSSPVGWTNLVDVGHKLYAINKEDDAPSSSNVFYLDCRMHKWVETPALRLVHTKRKFDGIMYLAGSYENPDFLNCVEVFDTEKETWKAMPDDKRIFRATDFEGKVYKNFDRTSGQRVSLVAKVKDLTVDWVNFGNVCLIEKRFYRYKPDGEFGWSNKGSNLWRKLEGLEGLPRFAHYSNVNVVDFGGMLMVLWDKYVRARGGYKEKMIWCAAISLEIRSSEEVWGKVEWFDAVLKVPKSYKFVYAIAATI</sequence>
<reference evidence="3" key="2">
    <citation type="submission" date="2025-08" db="UniProtKB">
        <authorList>
            <consortium name="RefSeq"/>
        </authorList>
    </citation>
    <scope>IDENTIFICATION</scope>
    <source>
        <tissue evidence="3">Leaf</tissue>
    </source>
</reference>
<dbReference type="SMART" id="SM00256">
    <property type="entry name" value="FBOX"/>
    <property type="match status" value="1"/>
</dbReference>
<dbReference type="SUPFAM" id="SSF117281">
    <property type="entry name" value="Kelch motif"/>
    <property type="match status" value="1"/>
</dbReference>
<accession>A0A6J0MND1</accession>
<organism evidence="2 3">
    <name type="scientific">Raphanus sativus</name>
    <name type="common">Radish</name>
    <name type="synonym">Raphanus raphanistrum var. sativus</name>
    <dbReference type="NCBI Taxonomy" id="3726"/>
    <lineage>
        <taxon>Eukaryota</taxon>
        <taxon>Viridiplantae</taxon>
        <taxon>Streptophyta</taxon>
        <taxon>Embryophyta</taxon>
        <taxon>Tracheophyta</taxon>
        <taxon>Spermatophyta</taxon>
        <taxon>Magnoliopsida</taxon>
        <taxon>eudicotyledons</taxon>
        <taxon>Gunneridae</taxon>
        <taxon>Pentapetalae</taxon>
        <taxon>rosids</taxon>
        <taxon>malvids</taxon>
        <taxon>Brassicales</taxon>
        <taxon>Brassicaceae</taxon>
        <taxon>Brassiceae</taxon>
        <taxon>Raphanus</taxon>
    </lineage>
</organism>
<dbReference type="Proteomes" id="UP000504610">
    <property type="component" value="Chromosome 3"/>
</dbReference>
<dbReference type="InterPro" id="IPR050354">
    <property type="entry name" value="F-box/kelch-repeat_ARATH"/>
</dbReference>
<dbReference type="AlphaFoldDB" id="A0A6J0MND1"/>
<gene>
    <name evidence="3" type="primary">LOC108845234</name>
</gene>
<keyword evidence="2" id="KW-1185">Reference proteome</keyword>
<evidence type="ECO:0000259" key="1">
    <source>
        <dbReference type="SMART" id="SM00256"/>
    </source>
</evidence>
<feature type="domain" description="F-box" evidence="1">
    <location>
        <begin position="31"/>
        <end position="71"/>
    </location>
</feature>
<protein>
    <submittedName>
        <fullName evidence="3">F-box/kelch-repeat protein At4g39600</fullName>
    </submittedName>
</protein>
<dbReference type="OrthoDB" id="1041733at2759"/>
<dbReference type="SUPFAM" id="SSF81383">
    <property type="entry name" value="F-box domain"/>
    <property type="match status" value="1"/>
</dbReference>
<dbReference type="InterPro" id="IPR036047">
    <property type="entry name" value="F-box-like_dom_sf"/>
</dbReference>
<evidence type="ECO:0000313" key="2">
    <source>
        <dbReference type="Proteomes" id="UP000504610"/>
    </source>
</evidence>
<dbReference type="InterPro" id="IPR057499">
    <property type="entry name" value="Kelch_FKB95"/>
</dbReference>
<dbReference type="KEGG" id="rsz:108845234"/>
<dbReference type="Gene3D" id="2.120.10.80">
    <property type="entry name" value="Kelch-type beta propeller"/>
    <property type="match status" value="1"/>
</dbReference>
<dbReference type="PANTHER" id="PTHR24414">
    <property type="entry name" value="F-BOX/KELCH-REPEAT PROTEIN SKIP4"/>
    <property type="match status" value="1"/>
</dbReference>
<dbReference type="GeneID" id="108845234"/>
<proteinExistence type="predicted"/>
<reference evidence="2" key="1">
    <citation type="journal article" date="2019" name="Database">
        <title>The radish genome database (RadishGD): an integrated information resource for radish genomics.</title>
        <authorList>
            <person name="Yu H.J."/>
            <person name="Baek S."/>
            <person name="Lee Y.J."/>
            <person name="Cho A."/>
            <person name="Mun J.H."/>
        </authorList>
    </citation>
    <scope>NUCLEOTIDE SEQUENCE [LARGE SCALE GENOMIC DNA]</scope>
    <source>
        <strain evidence="2">cv. WK10039</strain>
    </source>
</reference>
<dbReference type="RefSeq" id="XP_018473980.1">
    <property type="nucleotide sequence ID" value="XM_018618478.2"/>
</dbReference>
<dbReference type="Pfam" id="PF25210">
    <property type="entry name" value="Kelch_FKB95"/>
    <property type="match status" value="1"/>
</dbReference>
<name>A0A6J0MND1_RAPSA</name>
<evidence type="ECO:0000313" key="3">
    <source>
        <dbReference type="RefSeq" id="XP_018473980.1"/>
    </source>
</evidence>
<dbReference type="PANTHER" id="PTHR24414:SF142">
    <property type="entry name" value="GENOME ASSEMBLY, CHROMOSOME: A05"/>
    <property type="match status" value="1"/>
</dbReference>
<dbReference type="CDD" id="cd22152">
    <property type="entry name" value="F-box_AtAFR-like"/>
    <property type="match status" value="1"/>
</dbReference>